<evidence type="ECO:0000313" key="3">
    <source>
        <dbReference type="EMBL" id="NVN49899.1"/>
    </source>
</evidence>
<dbReference type="CDD" id="cd08262">
    <property type="entry name" value="Zn_ADH8"/>
    <property type="match status" value="1"/>
</dbReference>
<dbReference type="AlphaFoldDB" id="A0A850PHP4"/>
<comment type="caution">
    <text evidence="3">The sequence shown here is derived from an EMBL/GenBank/DDBJ whole genome shotgun (WGS) entry which is preliminary data.</text>
</comment>
<evidence type="ECO:0000313" key="4">
    <source>
        <dbReference type="Proteomes" id="UP000570517"/>
    </source>
</evidence>
<dbReference type="GO" id="GO:0003939">
    <property type="term" value="F:L-iditol 2-dehydrogenase (NAD+) activity"/>
    <property type="evidence" value="ECO:0007669"/>
    <property type="project" value="UniProtKB-EC"/>
</dbReference>
<dbReference type="EMBL" id="JABFYL010000018">
    <property type="protein sequence ID" value="NVN49899.1"/>
    <property type="molecule type" value="Genomic_DNA"/>
</dbReference>
<dbReference type="PANTHER" id="PTHR43189:SF1">
    <property type="entry name" value="ZINC-TYPE ALCOHOL DEHYDROGENASE-LIKE PROTEIN C1198.01"/>
    <property type="match status" value="1"/>
</dbReference>
<dbReference type="PROSITE" id="PS00059">
    <property type="entry name" value="ADH_ZINC"/>
    <property type="match status" value="1"/>
</dbReference>
<name>A0A850PHP4_9MYCO</name>
<reference evidence="3 4" key="1">
    <citation type="submission" date="2020-05" db="EMBL/GenBank/DDBJ databases">
        <title>Draft genome sequence of Mycobacterium hippocampi DL, isolated from European seabass, Dicentrarchus labrax, reared in fish farms.</title>
        <authorList>
            <person name="Stathopoulou P."/>
            <person name="Asimakis E."/>
            <person name="Tzokas K."/>
            <person name="Batargias C."/>
            <person name="Tsiamis G."/>
        </authorList>
    </citation>
    <scope>NUCLEOTIDE SEQUENCE [LARGE SCALE GENOMIC DNA]</scope>
    <source>
        <strain evidence="3 4">DL</strain>
    </source>
</reference>
<dbReference type="Proteomes" id="UP000570517">
    <property type="component" value="Unassembled WGS sequence"/>
</dbReference>
<protein>
    <submittedName>
        <fullName evidence="3">Sorbitol dehydrogenase</fullName>
        <ecNumber evidence="3">1.1.1.14</ecNumber>
    </submittedName>
</protein>
<evidence type="ECO:0000256" key="1">
    <source>
        <dbReference type="ARBA" id="ARBA00023002"/>
    </source>
</evidence>
<dbReference type="InterPro" id="IPR011032">
    <property type="entry name" value="GroES-like_sf"/>
</dbReference>
<dbReference type="InterPro" id="IPR002328">
    <property type="entry name" value="ADH_Zn_CS"/>
</dbReference>
<dbReference type="RefSeq" id="WP_178358247.1">
    <property type="nucleotide sequence ID" value="NZ_JABFYL010000018.1"/>
</dbReference>
<dbReference type="Pfam" id="PF08240">
    <property type="entry name" value="ADH_N"/>
    <property type="match status" value="1"/>
</dbReference>
<gene>
    <name evidence="3" type="ORF">HLY00_202</name>
</gene>
<dbReference type="InterPro" id="IPR036291">
    <property type="entry name" value="NAD(P)-bd_dom_sf"/>
</dbReference>
<dbReference type="SUPFAM" id="SSF51735">
    <property type="entry name" value="NAD(P)-binding Rossmann-fold domains"/>
    <property type="match status" value="1"/>
</dbReference>
<dbReference type="Gene3D" id="3.40.50.720">
    <property type="entry name" value="NAD(P)-binding Rossmann-like Domain"/>
    <property type="match status" value="2"/>
</dbReference>
<feature type="domain" description="Alcohol dehydrogenase-like N-terminal" evidence="2">
    <location>
        <begin position="23"/>
        <end position="135"/>
    </location>
</feature>
<dbReference type="PANTHER" id="PTHR43189">
    <property type="entry name" value="ZINC-TYPE ALCOHOL DEHYDROGENASE-LIKE PROTEIN C1198.01-RELATED"/>
    <property type="match status" value="1"/>
</dbReference>
<keyword evidence="4" id="KW-1185">Reference proteome</keyword>
<dbReference type="EC" id="1.1.1.14" evidence="3"/>
<proteinExistence type="predicted"/>
<keyword evidence="1 3" id="KW-0560">Oxidoreductase</keyword>
<dbReference type="Gene3D" id="3.90.180.10">
    <property type="entry name" value="Medium-chain alcohol dehydrogenases, catalytic domain"/>
    <property type="match status" value="2"/>
</dbReference>
<dbReference type="GO" id="GO:0008270">
    <property type="term" value="F:zinc ion binding"/>
    <property type="evidence" value="ECO:0007669"/>
    <property type="project" value="InterPro"/>
</dbReference>
<dbReference type="SUPFAM" id="SSF50129">
    <property type="entry name" value="GroES-like"/>
    <property type="match status" value="1"/>
</dbReference>
<sequence>MKAVSCLNSTLEVIDLPSPRPAEGQLVLDVLRCGICGTDLHAKDHADELTEMLANVDYTDFVRSDTPVVMGHEFSGVVADRGRKVGKEFAPGTTVVTFPLLRAQGGVHLTGLSPKAPGAYAEQVLAEASMTFVVPNGLDPATAALTEPMAVAYHAIRRSEISRKDVAVVLGCGPVGLAVICQLKARGVGTIVASDFSPGRRALALRCGADIVVDPAVDSPYDAVPAKQRGMTTMPALYELGVGSMEKLRRLPGWSHLYRAVDSLGATAPKRPVIFECVGVPGMIDGVIGAAPLASRIVVVGLCMGVDKFRPAMAIGKEIDIRFVFGYTPLEFRDTLHMLADGKLDASALVTGTVGLDGVETAFQALGDPEKHAKIMIDPASAATAP</sequence>
<accession>A0A850PHP4</accession>
<dbReference type="InterPro" id="IPR013154">
    <property type="entry name" value="ADH-like_N"/>
</dbReference>
<organism evidence="3 4">
    <name type="scientific">Mycolicibacterium hippocampi</name>
    <dbReference type="NCBI Taxonomy" id="659824"/>
    <lineage>
        <taxon>Bacteria</taxon>
        <taxon>Bacillati</taxon>
        <taxon>Actinomycetota</taxon>
        <taxon>Actinomycetes</taxon>
        <taxon>Mycobacteriales</taxon>
        <taxon>Mycobacteriaceae</taxon>
        <taxon>Mycolicibacterium</taxon>
    </lineage>
</organism>
<evidence type="ECO:0000259" key="2">
    <source>
        <dbReference type="Pfam" id="PF08240"/>
    </source>
</evidence>